<reference evidence="10" key="1">
    <citation type="submission" date="2024-06" db="EMBL/GenBank/DDBJ databases">
        <title>Diversity, functionality, and evolutionary history of bacterial symbionts in false click beetles (Coleoptera, Throscidae).</title>
        <authorList>
            <person name="Wierz J.C."/>
            <person name="Malm H."/>
            <person name="Kaltenpoth M."/>
            <person name="Engl T."/>
        </authorList>
    </citation>
    <scope>NUCLEOTIDE SEQUENCE</scope>
    <source>
        <strain evidence="10">Tduv</strain>
    </source>
</reference>
<evidence type="ECO:0000256" key="7">
    <source>
        <dbReference type="HAMAP-Rule" id="MF_01322"/>
    </source>
</evidence>
<evidence type="ECO:0000256" key="6">
    <source>
        <dbReference type="ARBA" id="ARBA00048552"/>
    </source>
</evidence>
<keyword evidence="7" id="KW-0460">Magnesium</keyword>
<proteinExistence type="inferred from homology"/>
<dbReference type="GO" id="GO:0000428">
    <property type="term" value="C:DNA-directed RNA polymerase complex"/>
    <property type="evidence" value="ECO:0007669"/>
    <property type="project" value="UniProtKB-KW"/>
</dbReference>
<dbReference type="Pfam" id="PF00623">
    <property type="entry name" value="RNA_pol_Rpb1_2"/>
    <property type="match status" value="2"/>
</dbReference>
<comment type="similarity">
    <text evidence="7 8">Belongs to the RNA polymerase beta' chain family.</text>
</comment>
<feature type="binding site" evidence="7">
    <location>
        <position position="73"/>
    </location>
    <ligand>
        <name>Zn(2+)</name>
        <dbReference type="ChEBI" id="CHEBI:29105"/>
        <label>1</label>
    </ligand>
</feature>
<dbReference type="InterPro" id="IPR042102">
    <property type="entry name" value="RNA_pol_Rpb1_3_sf"/>
</dbReference>
<dbReference type="Gene3D" id="2.40.40.20">
    <property type="match status" value="1"/>
</dbReference>
<dbReference type="EC" id="2.7.7.6" evidence="7"/>
<keyword evidence="2 7" id="KW-0808">Transferase</keyword>
<accession>A0AAU7QR57</accession>
<dbReference type="PANTHER" id="PTHR19376:SF54">
    <property type="entry name" value="DNA-DIRECTED RNA POLYMERASE SUBUNIT BETA"/>
    <property type="match status" value="1"/>
</dbReference>
<comment type="catalytic activity">
    <reaction evidence="6 7 8">
        <text>RNA(n) + a ribonucleoside 5'-triphosphate = RNA(n+1) + diphosphate</text>
        <dbReference type="Rhea" id="RHEA:21248"/>
        <dbReference type="Rhea" id="RHEA-COMP:14527"/>
        <dbReference type="Rhea" id="RHEA-COMP:17342"/>
        <dbReference type="ChEBI" id="CHEBI:33019"/>
        <dbReference type="ChEBI" id="CHEBI:61557"/>
        <dbReference type="ChEBI" id="CHEBI:140395"/>
        <dbReference type="EC" id="2.7.7.6"/>
    </reaction>
</comment>
<dbReference type="InterPro" id="IPR038120">
    <property type="entry name" value="Rpb1_funnel_sf"/>
</dbReference>
<name>A0AAU7QR57_9FLAO</name>
<dbReference type="NCBIfam" id="TIGR02386">
    <property type="entry name" value="rpoC_TIGR"/>
    <property type="match status" value="1"/>
</dbReference>
<feature type="binding site" evidence="7">
    <location>
        <position position="845"/>
    </location>
    <ligand>
        <name>Zn(2+)</name>
        <dbReference type="ChEBI" id="CHEBI:29105"/>
        <label>2</label>
    </ligand>
</feature>
<keyword evidence="1 7" id="KW-0240">DNA-directed RNA polymerase</keyword>
<keyword evidence="5 7" id="KW-0804">Transcription</keyword>
<dbReference type="GO" id="GO:0008270">
    <property type="term" value="F:zinc ion binding"/>
    <property type="evidence" value="ECO:0007669"/>
    <property type="project" value="UniProtKB-UniRule"/>
</dbReference>
<feature type="binding site" evidence="7">
    <location>
        <position position="451"/>
    </location>
    <ligand>
        <name>Mg(2+)</name>
        <dbReference type="ChEBI" id="CHEBI:18420"/>
    </ligand>
</feature>
<dbReference type="GO" id="GO:0006351">
    <property type="term" value="P:DNA-templated transcription"/>
    <property type="evidence" value="ECO:0007669"/>
    <property type="project" value="UniProtKB-UniRule"/>
</dbReference>
<dbReference type="Gene3D" id="1.10.40.90">
    <property type="match status" value="1"/>
</dbReference>
<keyword evidence="4 7" id="KW-0479">Metal-binding</keyword>
<dbReference type="InterPro" id="IPR012754">
    <property type="entry name" value="DNA-dir_RpoC_beta_prime_bact"/>
</dbReference>
<gene>
    <name evidence="7 10" type="primary">rpoC</name>
    <name evidence="10" type="ORF">ABNO50_00445</name>
</gene>
<dbReference type="Gene3D" id="4.10.860.120">
    <property type="entry name" value="RNA polymerase II, clamp domain"/>
    <property type="match status" value="1"/>
</dbReference>
<comment type="subunit">
    <text evidence="7">The RNAP catalytic core consists of 2 alpha, 1 beta, 1 beta' and 1 omega subunit. When a sigma factor is associated with the core the holoenzyme is formed, which can initiate transcription.</text>
</comment>
<sequence>MIKKILIKMLSDKEILKKSNGEIKNSETINYKTYKPEPNGLFCEKIFGPVDNYKCYCGKYNKKIYKNIICDICGVKITKNNIRRKNIGHIKLVIPITHIWFFKLLPNKISYLLNISSKKIYKIIYYEKYIIINSGNLKKKYKKNLLINESKYIYIKKKYKNKKFYIETGSKAILYLLKKININKIYNKFKKKIDNNTFLKKKKRLKRLKIIKNFKEGIKKGNKLTNIVFTVLPVIPPDLRPIVSLDNNKFASSDLNNFYKKIIIRNNRLKKIIKTKMFISNIIITNEKRLLQKSIDDLLDNTQNFQYNNNKKLKSLSDLLKGKYGRFRQNLLGKRVDYSARSVIVVNPNLKLYQCKIPFNIAQELYKPFIIKNLLKIFKCHNMKHVFHVMKYKKNIITFILKNIISNHPILLNRAPTLHRLSMLAFYPKLTNNKVIEIPPLVCSGFNADFDGDQMAIHVPLSNNSILETKLLMLSTQNILNISNGDPIFIPTQDMLLGLYYLTKKNINNKKYKNIIFATLKEVIIAYNNKIINLHSNIKLKYNNKIIKTTTGRVLFNKILPKNIKFINKLLIKNTIKKIIKKIYLKNTNSITVKFLDNIKKMGFLYSYKGGLSFGLDNIYIPKEKKKIILKNKKITKLIEKNYKNKLISKKEKYNKIINIWNNSSNYITEKIINKIKKDNNGYNPLFMMLESGARGTEDQIRQISGLKGLITKPNKNINYINVIKTPITSNFIEGLSVLEFFLSTHGARKGLADTALKTADAGYLTRRLVDCAQNIIINKYDCNTNNGIYIKNININIIGLYILTNVIYNNKYIIKKNKIITNKIYNKFKKYNIKNIYIRSILKCKLVNSVCAKCYGINLSTNKLVRIGEAVGVIAAQSIGEPGTQLTLKTFHVGGIIKNILKKNIIYSKYNGKIQYNNLKYIKIKNNKYLVISKKSELIIIYNNKILYKKNIYYGYKIYQLNNNKIKIGDKLYNWNPYKNVIYSLNNGYIKFNNLIKNKNYYSIINEYNKKNYIIYNINKKKKPYLSIINSNKKKEKKYYLYNKNILLIKKNQKISKGDPLIKKKNISIKYNDITGGLPKLSELFEMKKDKDIALLSEVNGILKYDINKKYIYIYCYKGYKKKYKIKSFKKILIKNNSKVKIGQKITKGYKDYNKLINIKGIYYTQKKIIKKIKNIYDIQGVNINFKHFEIILKQMTNYVKIIKSGNTNLLINNLININKFYKKNQKIYNKVRIIDNGDSKIYKKNNILNIKYIKIENYFLKLKRKKKIKYIKCKPAIGKIKIKGITQISLKNNSFISTSSFQETTKMLNKYSIKYSTDTLKGLKENVMIGNLIPSGTGYFYKK</sequence>
<dbReference type="Gene3D" id="2.40.50.100">
    <property type="match status" value="3"/>
</dbReference>
<dbReference type="Gene3D" id="1.10.1790.20">
    <property type="match status" value="1"/>
</dbReference>
<dbReference type="InterPro" id="IPR007083">
    <property type="entry name" value="RNA_pol_Rpb1_4"/>
</dbReference>
<dbReference type="InterPro" id="IPR007081">
    <property type="entry name" value="RNA_pol_Rpb1_5"/>
</dbReference>
<dbReference type="Pfam" id="PF04997">
    <property type="entry name" value="RNA_pol_Rpb1_1"/>
    <property type="match status" value="1"/>
</dbReference>
<evidence type="ECO:0000256" key="2">
    <source>
        <dbReference type="ARBA" id="ARBA00022679"/>
    </source>
</evidence>
<dbReference type="Gene3D" id="1.10.274.100">
    <property type="entry name" value="RNA polymerase Rpb1, domain 3"/>
    <property type="match status" value="1"/>
</dbReference>
<feature type="domain" description="RNA polymerase N-terminal" evidence="9">
    <location>
        <begin position="225"/>
        <end position="503"/>
    </location>
</feature>
<feature type="binding site" evidence="7">
    <location>
        <position position="453"/>
    </location>
    <ligand>
        <name>Mg(2+)</name>
        <dbReference type="ChEBI" id="CHEBI:18420"/>
    </ligand>
</feature>
<evidence type="ECO:0000256" key="5">
    <source>
        <dbReference type="ARBA" id="ARBA00023163"/>
    </source>
</evidence>
<dbReference type="InterPro" id="IPR007066">
    <property type="entry name" value="RNA_pol_Rpb1_3"/>
</dbReference>
<dbReference type="Pfam" id="PF04983">
    <property type="entry name" value="RNA_pol_Rpb1_3"/>
    <property type="match status" value="1"/>
</dbReference>
<feature type="binding site" evidence="7">
    <location>
        <position position="855"/>
    </location>
    <ligand>
        <name>Zn(2+)</name>
        <dbReference type="ChEBI" id="CHEBI:29105"/>
        <label>2</label>
    </ligand>
</feature>
<evidence type="ECO:0000256" key="8">
    <source>
        <dbReference type="RuleBase" id="RU004279"/>
    </source>
</evidence>
<dbReference type="EMBL" id="CP157894">
    <property type="protein sequence ID" value="XBT18451.1"/>
    <property type="molecule type" value="Genomic_DNA"/>
</dbReference>
<evidence type="ECO:0000313" key="10">
    <source>
        <dbReference type="EMBL" id="XBT18451.1"/>
    </source>
</evidence>
<dbReference type="GO" id="GO:0000287">
    <property type="term" value="F:magnesium ion binding"/>
    <property type="evidence" value="ECO:0007669"/>
    <property type="project" value="UniProtKB-UniRule"/>
</dbReference>
<feature type="binding site" evidence="7">
    <location>
        <position position="57"/>
    </location>
    <ligand>
        <name>Zn(2+)</name>
        <dbReference type="ChEBI" id="CHEBI:29105"/>
        <label>1</label>
    </ligand>
</feature>
<evidence type="ECO:0000259" key="9">
    <source>
        <dbReference type="SMART" id="SM00663"/>
    </source>
</evidence>
<dbReference type="InterPro" id="IPR007080">
    <property type="entry name" value="RNA_pol_Rpb1_1"/>
</dbReference>
<dbReference type="PANTHER" id="PTHR19376">
    <property type="entry name" value="DNA-DIRECTED RNA POLYMERASE"/>
    <property type="match status" value="1"/>
</dbReference>
<comment type="cofactor">
    <cofactor evidence="7">
        <name>Zn(2+)</name>
        <dbReference type="ChEBI" id="CHEBI:29105"/>
    </cofactor>
    <text evidence="7">Binds 2 Zn(2+) ions per subunit.</text>
</comment>
<feature type="binding site" evidence="7">
    <location>
        <position position="783"/>
    </location>
    <ligand>
        <name>Zn(2+)</name>
        <dbReference type="ChEBI" id="CHEBI:29105"/>
        <label>2</label>
    </ligand>
</feature>
<comment type="function">
    <text evidence="7 8">DNA-dependent RNA polymerase catalyzes the transcription of DNA into RNA using the four ribonucleoside triphosphates as substrates.</text>
</comment>
<keyword evidence="7" id="KW-0862">Zinc</keyword>
<evidence type="ECO:0000256" key="1">
    <source>
        <dbReference type="ARBA" id="ARBA00022478"/>
    </source>
</evidence>
<feature type="binding site" evidence="7">
    <location>
        <position position="55"/>
    </location>
    <ligand>
        <name>Zn(2+)</name>
        <dbReference type="ChEBI" id="CHEBI:29105"/>
        <label>1</label>
    </ligand>
</feature>
<dbReference type="Pfam" id="PF04998">
    <property type="entry name" value="RNA_pol_Rpb1_5"/>
    <property type="match status" value="1"/>
</dbReference>
<dbReference type="SMART" id="SM00663">
    <property type="entry name" value="RPOLA_N"/>
    <property type="match status" value="1"/>
</dbReference>
<protein>
    <recommendedName>
        <fullName evidence="7">DNA-directed RNA polymerase subunit beta'</fullName>
        <shortName evidence="7">RNAP subunit beta'</shortName>
        <ecNumber evidence="7">2.7.7.6</ecNumber>
    </recommendedName>
    <alternativeName>
        <fullName evidence="7">RNA polymerase subunit beta'</fullName>
    </alternativeName>
    <alternativeName>
        <fullName evidence="7">Transcriptase subunit beta'</fullName>
    </alternativeName>
</protein>
<feature type="binding site" evidence="7">
    <location>
        <position position="449"/>
    </location>
    <ligand>
        <name>Mg(2+)</name>
        <dbReference type="ChEBI" id="CHEBI:18420"/>
    </ligand>
</feature>
<dbReference type="InterPro" id="IPR000722">
    <property type="entry name" value="RNA_pol_asu"/>
</dbReference>
<dbReference type="GO" id="GO:0003677">
    <property type="term" value="F:DNA binding"/>
    <property type="evidence" value="ECO:0007669"/>
    <property type="project" value="UniProtKB-UniRule"/>
</dbReference>
<evidence type="ECO:0000256" key="4">
    <source>
        <dbReference type="ARBA" id="ARBA00022723"/>
    </source>
</evidence>
<dbReference type="InterPro" id="IPR045867">
    <property type="entry name" value="DNA-dir_RpoC_beta_prime"/>
</dbReference>
<keyword evidence="3 7" id="KW-0548">Nucleotidyltransferase</keyword>
<dbReference type="Pfam" id="PF05000">
    <property type="entry name" value="RNA_pol_Rpb1_4"/>
    <property type="match status" value="1"/>
</dbReference>
<dbReference type="GO" id="GO:0003899">
    <property type="term" value="F:DNA-directed RNA polymerase activity"/>
    <property type="evidence" value="ECO:0007669"/>
    <property type="project" value="UniProtKB-UniRule"/>
</dbReference>
<dbReference type="HAMAP" id="MF_01322">
    <property type="entry name" value="RNApol_bact_RpoC"/>
    <property type="match status" value="1"/>
</dbReference>
<dbReference type="InterPro" id="IPR044893">
    <property type="entry name" value="RNA_pol_Rpb1_clamp_domain"/>
</dbReference>
<organism evidence="10">
    <name type="scientific">Candidatus Shikimatogenerans sp. Tduv</name>
    <dbReference type="NCBI Taxonomy" id="3158567"/>
    <lineage>
        <taxon>Bacteria</taxon>
        <taxon>Pseudomonadati</taxon>
        <taxon>Bacteroidota</taxon>
        <taxon>Flavobacteriia</taxon>
        <taxon>Flavobacteriales</taxon>
        <taxon>Candidatus Shikimatogenerans</taxon>
    </lineage>
</organism>
<dbReference type="InterPro" id="IPR006592">
    <property type="entry name" value="RNA_pol_N"/>
</dbReference>
<evidence type="ECO:0000256" key="3">
    <source>
        <dbReference type="ARBA" id="ARBA00022695"/>
    </source>
</evidence>
<feature type="binding site" evidence="7">
    <location>
        <position position="70"/>
    </location>
    <ligand>
        <name>Zn(2+)</name>
        <dbReference type="ChEBI" id="CHEBI:29105"/>
        <label>1</label>
    </ligand>
</feature>
<dbReference type="SUPFAM" id="SSF64484">
    <property type="entry name" value="beta and beta-prime subunits of DNA dependent RNA-polymerase"/>
    <property type="match status" value="1"/>
</dbReference>
<feature type="binding site" evidence="7">
    <location>
        <position position="852"/>
    </location>
    <ligand>
        <name>Zn(2+)</name>
        <dbReference type="ChEBI" id="CHEBI:29105"/>
        <label>2</label>
    </ligand>
</feature>
<comment type="cofactor">
    <cofactor evidence="7">
        <name>Mg(2+)</name>
        <dbReference type="ChEBI" id="CHEBI:18420"/>
    </cofactor>
    <text evidence="7">Binds 1 Mg(2+) ion per subunit.</text>
</comment>
<dbReference type="Gene3D" id="1.10.150.390">
    <property type="match status" value="1"/>
</dbReference>
<dbReference type="Gene3D" id="1.10.132.30">
    <property type="match status" value="1"/>
</dbReference>